<organism evidence="13 14">
    <name type="scientific">Symbiodinium pilosum</name>
    <name type="common">Dinoflagellate</name>
    <dbReference type="NCBI Taxonomy" id="2952"/>
    <lineage>
        <taxon>Eukaryota</taxon>
        <taxon>Sar</taxon>
        <taxon>Alveolata</taxon>
        <taxon>Dinophyceae</taxon>
        <taxon>Suessiales</taxon>
        <taxon>Symbiodiniaceae</taxon>
        <taxon>Symbiodinium</taxon>
    </lineage>
</organism>
<feature type="transmembrane region" description="Helical" evidence="12">
    <location>
        <begin position="136"/>
        <end position="153"/>
    </location>
</feature>
<dbReference type="InterPro" id="IPR044838">
    <property type="entry name" value="EGY1-like"/>
</dbReference>
<dbReference type="AlphaFoldDB" id="A0A812QD89"/>
<evidence type="ECO:0000256" key="1">
    <source>
        <dbReference type="ARBA" id="ARBA00004141"/>
    </source>
</evidence>
<comment type="similarity">
    <text evidence="3">Belongs to the peptidase M50B family.</text>
</comment>
<evidence type="ECO:0000256" key="8">
    <source>
        <dbReference type="ARBA" id="ARBA00022801"/>
    </source>
</evidence>
<feature type="transmembrane region" description="Helical" evidence="12">
    <location>
        <begin position="21"/>
        <end position="44"/>
    </location>
</feature>
<dbReference type="EMBL" id="CAJNIZ010015636">
    <property type="protein sequence ID" value="CAE7375778.1"/>
    <property type="molecule type" value="Genomic_DNA"/>
</dbReference>
<dbReference type="GO" id="GO:0008233">
    <property type="term" value="F:peptidase activity"/>
    <property type="evidence" value="ECO:0007669"/>
    <property type="project" value="UniProtKB-KW"/>
</dbReference>
<evidence type="ECO:0000256" key="9">
    <source>
        <dbReference type="ARBA" id="ARBA00022946"/>
    </source>
</evidence>
<feature type="transmembrane region" description="Helical" evidence="12">
    <location>
        <begin position="160"/>
        <end position="180"/>
    </location>
</feature>
<evidence type="ECO:0000256" key="3">
    <source>
        <dbReference type="ARBA" id="ARBA00007931"/>
    </source>
</evidence>
<keyword evidence="4" id="KW-0150">Chloroplast</keyword>
<keyword evidence="5" id="KW-0934">Plastid</keyword>
<feature type="transmembrane region" description="Helical" evidence="12">
    <location>
        <begin position="200"/>
        <end position="218"/>
    </location>
</feature>
<sequence length="233" mass="23736">MGTVGRTWTIKGLAPSRKVQIQVALGGIYAGLAAALLLCVAGIISGDSSDGLLKAEVTRLPLFLAQLLGDSFPADAAQTVLGLGSGEAAPSQPALVPLDPLLFSGSLALTLQAVRLLPLRGLDGHLLARFLFGPRPIQLLELATGVVLLLGSVDRLGPNANAAVCSSALFAWGVSFLVATRETPLPPLEDFDDEPASSPGLAAAAVLALLLAGLVLIPGKLIPYGLLRAATAI</sequence>
<evidence type="ECO:0000256" key="6">
    <source>
        <dbReference type="ARBA" id="ARBA00022670"/>
    </source>
</evidence>
<gene>
    <name evidence="13" type="primary">EGY1</name>
    <name evidence="13" type="ORF">SPIL2461_LOCUS9129</name>
</gene>
<keyword evidence="9" id="KW-0809">Transit peptide</keyword>
<keyword evidence="6" id="KW-0645">Protease</keyword>
<evidence type="ECO:0000313" key="14">
    <source>
        <dbReference type="Proteomes" id="UP000649617"/>
    </source>
</evidence>
<name>A0A812QD89_SYMPI</name>
<comment type="subcellular location">
    <subcellularLocation>
        <location evidence="1">Membrane</location>
        <topology evidence="1">Multi-pass membrane protein</topology>
    </subcellularLocation>
    <subcellularLocation>
        <location evidence="2">Plastid</location>
        <location evidence="2">Chloroplast</location>
    </subcellularLocation>
</comment>
<accession>A0A812QD89</accession>
<dbReference type="PANTHER" id="PTHR31412:SF0">
    <property type="entry name" value="ZINC METALLOPROTEASE EGY1, CHLOROPLASTIC-RELATED"/>
    <property type="match status" value="1"/>
</dbReference>
<evidence type="ECO:0000256" key="4">
    <source>
        <dbReference type="ARBA" id="ARBA00022528"/>
    </source>
</evidence>
<proteinExistence type="inferred from homology"/>
<keyword evidence="7 12" id="KW-0812">Transmembrane</keyword>
<keyword evidence="10 12" id="KW-1133">Transmembrane helix</keyword>
<dbReference type="Proteomes" id="UP000649617">
    <property type="component" value="Unassembled WGS sequence"/>
</dbReference>
<comment type="caution">
    <text evidence="13">The sequence shown here is derived from an EMBL/GenBank/DDBJ whole genome shotgun (WGS) entry which is preliminary data.</text>
</comment>
<dbReference type="GO" id="GO:0009507">
    <property type="term" value="C:chloroplast"/>
    <property type="evidence" value="ECO:0007669"/>
    <property type="project" value="UniProtKB-SubCell"/>
</dbReference>
<evidence type="ECO:0000256" key="12">
    <source>
        <dbReference type="SAM" id="Phobius"/>
    </source>
</evidence>
<evidence type="ECO:0000256" key="2">
    <source>
        <dbReference type="ARBA" id="ARBA00004229"/>
    </source>
</evidence>
<evidence type="ECO:0000313" key="13">
    <source>
        <dbReference type="EMBL" id="CAE7375778.1"/>
    </source>
</evidence>
<dbReference type="GO" id="GO:0006508">
    <property type="term" value="P:proteolysis"/>
    <property type="evidence" value="ECO:0007669"/>
    <property type="project" value="UniProtKB-KW"/>
</dbReference>
<protein>
    <submittedName>
        <fullName evidence="13">EGY1 protein</fullName>
    </submittedName>
</protein>
<evidence type="ECO:0000256" key="5">
    <source>
        <dbReference type="ARBA" id="ARBA00022640"/>
    </source>
</evidence>
<dbReference type="OrthoDB" id="195057at2759"/>
<evidence type="ECO:0000256" key="11">
    <source>
        <dbReference type="ARBA" id="ARBA00023136"/>
    </source>
</evidence>
<dbReference type="PANTHER" id="PTHR31412">
    <property type="entry name" value="ZINC METALLOPROTEASE EGY1"/>
    <property type="match status" value="1"/>
</dbReference>
<dbReference type="GO" id="GO:0016020">
    <property type="term" value="C:membrane"/>
    <property type="evidence" value="ECO:0007669"/>
    <property type="project" value="UniProtKB-SubCell"/>
</dbReference>
<keyword evidence="14" id="KW-1185">Reference proteome</keyword>
<evidence type="ECO:0000256" key="7">
    <source>
        <dbReference type="ARBA" id="ARBA00022692"/>
    </source>
</evidence>
<reference evidence="13" key="1">
    <citation type="submission" date="2021-02" db="EMBL/GenBank/DDBJ databases">
        <authorList>
            <person name="Dougan E. K."/>
            <person name="Rhodes N."/>
            <person name="Thang M."/>
            <person name="Chan C."/>
        </authorList>
    </citation>
    <scope>NUCLEOTIDE SEQUENCE</scope>
</reference>
<evidence type="ECO:0000256" key="10">
    <source>
        <dbReference type="ARBA" id="ARBA00022989"/>
    </source>
</evidence>
<keyword evidence="11 12" id="KW-0472">Membrane</keyword>
<keyword evidence="8" id="KW-0378">Hydrolase</keyword>